<keyword evidence="2" id="KW-0540">Nuclease</keyword>
<dbReference type="InterPro" id="IPR011335">
    <property type="entry name" value="Restrct_endonuc-II-like"/>
</dbReference>
<dbReference type="EMBL" id="JANUCP010000001">
    <property type="protein sequence ID" value="MCS3918328.1"/>
    <property type="molecule type" value="Genomic_DNA"/>
</dbReference>
<reference evidence="2 3" key="1">
    <citation type="submission" date="2022-08" db="EMBL/GenBank/DDBJ databases">
        <title>Bacterial and archaeal communities from various locations to study Microbial Dark Matter (Phase II).</title>
        <authorList>
            <person name="Stepanauskas R."/>
        </authorList>
    </citation>
    <scope>NUCLEOTIDE SEQUENCE [LARGE SCALE GENOMIC DNA]</scope>
    <source>
        <strain evidence="2 3">PD1</strain>
    </source>
</reference>
<feature type="domain" description="Putative restriction endonuclease" evidence="1">
    <location>
        <begin position="19"/>
        <end position="188"/>
    </location>
</feature>
<dbReference type="Proteomes" id="UP001204798">
    <property type="component" value="Unassembled WGS sequence"/>
</dbReference>
<keyword evidence="2" id="KW-0255">Endonuclease</keyword>
<evidence type="ECO:0000313" key="3">
    <source>
        <dbReference type="Proteomes" id="UP001204798"/>
    </source>
</evidence>
<dbReference type="GO" id="GO:0004519">
    <property type="term" value="F:endonuclease activity"/>
    <property type="evidence" value="ECO:0007669"/>
    <property type="project" value="UniProtKB-KW"/>
</dbReference>
<dbReference type="InterPro" id="IPR008538">
    <property type="entry name" value="Uma2"/>
</dbReference>
<dbReference type="RefSeq" id="WP_259094011.1">
    <property type="nucleotide sequence ID" value="NZ_CP130454.1"/>
</dbReference>
<gene>
    <name evidence="2" type="ORF">M2350_000725</name>
</gene>
<dbReference type="InterPro" id="IPR012296">
    <property type="entry name" value="Nuclease_put_TT1808"/>
</dbReference>
<sequence length="208" mass="24048">MALQQTEQKIAPPKQKMSWQEFLAWIDEDIWAEWVNGEVLIMSPASNLHQALVLFLAALMQHWAEAFDLGVVRTEPFLVKLPEPLPARAPDIIFVAKENLHKLTTNYLDGAPDIAVEIISPESRSRDRGEKFYEYEQAGVREYWLIDPDRKQAEFYRKGDDGIFRLVFAGGEGTFRSEVLKGFWLKVEWLWQEPLPSLMSVLKAWELA</sequence>
<dbReference type="SUPFAM" id="SSF52980">
    <property type="entry name" value="Restriction endonuclease-like"/>
    <property type="match status" value="1"/>
</dbReference>
<dbReference type="Pfam" id="PF05685">
    <property type="entry name" value="Uma2"/>
    <property type="match status" value="1"/>
</dbReference>
<keyword evidence="2" id="KW-0378">Hydrolase</keyword>
<accession>A0ABT2EN29</accession>
<keyword evidence="3" id="KW-1185">Reference proteome</keyword>
<protein>
    <submittedName>
        <fullName evidence="2">Uma2 family endonuclease</fullName>
    </submittedName>
</protein>
<comment type="caution">
    <text evidence="2">The sequence shown here is derived from an EMBL/GenBank/DDBJ whole genome shotgun (WGS) entry which is preliminary data.</text>
</comment>
<dbReference type="PANTHER" id="PTHR34107">
    <property type="entry name" value="SLL0198 PROTEIN-RELATED"/>
    <property type="match status" value="1"/>
</dbReference>
<organism evidence="2 3">
    <name type="scientific">Candidatus Fervidibacter sacchari</name>
    <dbReference type="NCBI Taxonomy" id="1448929"/>
    <lineage>
        <taxon>Bacteria</taxon>
        <taxon>Candidatus Fervidibacterota</taxon>
        <taxon>Candidatus Fervidibacter</taxon>
    </lineage>
</organism>
<dbReference type="Gene3D" id="3.90.1570.10">
    <property type="entry name" value="tt1808, chain A"/>
    <property type="match status" value="1"/>
</dbReference>
<evidence type="ECO:0000259" key="1">
    <source>
        <dbReference type="Pfam" id="PF05685"/>
    </source>
</evidence>
<proteinExistence type="predicted"/>
<dbReference type="PANTHER" id="PTHR34107:SF4">
    <property type="entry name" value="SLL1222 PROTEIN"/>
    <property type="match status" value="1"/>
</dbReference>
<evidence type="ECO:0000313" key="2">
    <source>
        <dbReference type="EMBL" id="MCS3918328.1"/>
    </source>
</evidence>
<name>A0ABT2EN29_9BACT</name>
<dbReference type="CDD" id="cd06260">
    <property type="entry name" value="DUF820-like"/>
    <property type="match status" value="1"/>
</dbReference>